<accession>A0A699R280</accession>
<gene>
    <name evidence="6" type="ORF">Tci_851508</name>
</gene>
<feature type="coiled-coil region" evidence="5">
    <location>
        <begin position="11"/>
        <end position="98"/>
    </location>
</feature>
<evidence type="ECO:0000256" key="4">
    <source>
        <dbReference type="ARBA" id="ARBA00023306"/>
    </source>
</evidence>
<dbReference type="EMBL" id="BKCJ011070923">
    <property type="protein sequence ID" value="GFC79538.1"/>
    <property type="molecule type" value="Genomic_DNA"/>
</dbReference>
<comment type="caution">
    <text evidence="6">The sequence shown here is derived from an EMBL/GenBank/DDBJ whole genome shotgun (WGS) entry which is preliminary data.</text>
</comment>
<sequence length="102" mass="12167">MNTEKKASKSLNRLKEEAVIETNKLREKKKVLDSEQCADVEAQKYVEENLQQLESIKQELESQQKQMQSRFKKIVEVIRKHHEELKRLRKEKSDVRKKLGDC</sequence>
<organism evidence="6">
    <name type="scientific">Tanacetum cinerariifolium</name>
    <name type="common">Dalmatian daisy</name>
    <name type="synonym">Chrysanthemum cinerariifolium</name>
    <dbReference type="NCBI Taxonomy" id="118510"/>
    <lineage>
        <taxon>Eukaryota</taxon>
        <taxon>Viridiplantae</taxon>
        <taxon>Streptophyta</taxon>
        <taxon>Embryophyta</taxon>
        <taxon>Tracheophyta</taxon>
        <taxon>Spermatophyta</taxon>
        <taxon>Magnoliopsida</taxon>
        <taxon>eudicotyledons</taxon>
        <taxon>Gunneridae</taxon>
        <taxon>Pentapetalae</taxon>
        <taxon>asterids</taxon>
        <taxon>campanulids</taxon>
        <taxon>Asterales</taxon>
        <taxon>Asteraceae</taxon>
        <taxon>Asteroideae</taxon>
        <taxon>Anthemideae</taxon>
        <taxon>Anthemidinae</taxon>
        <taxon>Tanacetum</taxon>
    </lineage>
</organism>
<keyword evidence="2" id="KW-0498">Mitosis</keyword>
<dbReference type="GO" id="GO:0007062">
    <property type="term" value="P:sister chromatid cohesion"/>
    <property type="evidence" value="ECO:0007669"/>
    <property type="project" value="TreeGrafter"/>
</dbReference>
<feature type="non-terminal residue" evidence="6">
    <location>
        <position position="102"/>
    </location>
</feature>
<keyword evidence="3" id="KW-0539">Nucleus</keyword>
<dbReference type="AlphaFoldDB" id="A0A699R280"/>
<evidence type="ECO:0000256" key="1">
    <source>
        <dbReference type="ARBA" id="ARBA00022618"/>
    </source>
</evidence>
<protein>
    <submittedName>
        <fullName evidence="6">Structural maintenance of chromosomes protein 1</fullName>
    </submittedName>
</protein>
<proteinExistence type="predicted"/>
<dbReference type="GO" id="GO:0051301">
    <property type="term" value="P:cell division"/>
    <property type="evidence" value="ECO:0007669"/>
    <property type="project" value="UniProtKB-KW"/>
</dbReference>
<evidence type="ECO:0000256" key="2">
    <source>
        <dbReference type="ARBA" id="ARBA00022776"/>
    </source>
</evidence>
<dbReference type="GO" id="GO:0003677">
    <property type="term" value="F:DNA binding"/>
    <property type="evidence" value="ECO:0007669"/>
    <property type="project" value="TreeGrafter"/>
</dbReference>
<dbReference type="GO" id="GO:0005634">
    <property type="term" value="C:nucleus"/>
    <property type="evidence" value="ECO:0007669"/>
    <property type="project" value="TreeGrafter"/>
</dbReference>
<keyword evidence="4" id="KW-0131">Cell cycle</keyword>
<evidence type="ECO:0000256" key="3">
    <source>
        <dbReference type="ARBA" id="ARBA00023242"/>
    </source>
</evidence>
<evidence type="ECO:0000256" key="5">
    <source>
        <dbReference type="SAM" id="Coils"/>
    </source>
</evidence>
<dbReference type="PANTHER" id="PTHR18937">
    <property type="entry name" value="STRUCTURAL MAINTENANCE OF CHROMOSOMES SMC FAMILY MEMBER"/>
    <property type="match status" value="1"/>
</dbReference>
<keyword evidence="1" id="KW-0132">Cell division</keyword>
<dbReference type="GO" id="GO:0008278">
    <property type="term" value="C:cohesin complex"/>
    <property type="evidence" value="ECO:0007669"/>
    <property type="project" value="TreeGrafter"/>
</dbReference>
<dbReference type="PANTHER" id="PTHR18937:SF12">
    <property type="entry name" value="STRUCTURAL MAINTENANCE OF CHROMOSOMES PROTEIN"/>
    <property type="match status" value="1"/>
</dbReference>
<keyword evidence="5" id="KW-0175">Coiled coil</keyword>
<reference evidence="6" key="1">
    <citation type="journal article" date="2019" name="Sci. Rep.">
        <title>Draft genome of Tanacetum cinerariifolium, the natural source of mosquito coil.</title>
        <authorList>
            <person name="Yamashiro T."/>
            <person name="Shiraishi A."/>
            <person name="Satake H."/>
            <person name="Nakayama K."/>
        </authorList>
    </citation>
    <scope>NUCLEOTIDE SEQUENCE</scope>
</reference>
<evidence type="ECO:0000313" key="6">
    <source>
        <dbReference type="EMBL" id="GFC79538.1"/>
    </source>
</evidence>
<name>A0A699R280_TANCI</name>